<evidence type="ECO:0000313" key="9">
    <source>
        <dbReference type="EMBL" id="MFC3283989.1"/>
    </source>
</evidence>
<keyword evidence="4" id="KW-1003">Cell membrane</keyword>
<evidence type="ECO:0000256" key="8">
    <source>
        <dbReference type="SAM" id="Phobius"/>
    </source>
</evidence>
<organism evidence="9 10">
    <name type="scientific">Litchfieldella rifensis</name>
    <dbReference type="NCBI Taxonomy" id="762643"/>
    <lineage>
        <taxon>Bacteria</taxon>
        <taxon>Pseudomonadati</taxon>
        <taxon>Pseudomonadota</taxon>
        <taxon>Gammaproteobacteria</taxon>
        <taxon>Oceanospirillales</taxon>
        <taxon>Halomonadaceae</taxon>
        <taxon>Litchfieldella</taxon>
    </lineage>
</organism>
<keyword evidence="5 8" id="KW-0812">Transmembrane</keyword>
<keyword evidence="7 8" id="KW-0472">Membrane</keyword>
<evidence type="ECO:0000256" key="7">
    <source>
        <dbReference type="ARBA" id="ARBA00023136"/>
    </source>
</evidence>
<evidence type="ECO:0000313" key="10">
    <source>
        <dbReference type="Proteomes" id="UP001595579"/>
    </source>
</evidence>
<keyword evidence="6 8" id="KW-1133">Transmembrane helix</keyword>
<evidence type="ECO:0000256" key="1">
    <source>
        <dbReference type="ARBA" id="ARBA00004651"/>
    </source>
</evidence>
<reference evidence="10" key="1">
    <citation type="journal article" date="2019" name="Int. J. Syst. Evol. Microbiol.">
        <title>The Global Catalogue of Microorganisms (GCM) 10K type strain sequencing project: providing services to taxonomists for standard genome sequencing and annotation.</title>
        <authorList>
            <consortium name="The Broad Institute Genomics Platform"/>
            <consortium name="The Broad Institute Genome Sequencing Center for Infectious Disease"/>
            <person name="Wu L."/>
            <person name="Ma J."/>
        </authorList>
    </citation>
    <scope>NUCLEOTIDE SEQUENCE [LARGE SCALE GENOMIC DNA]</scope>
    <source>
        <strain evidence="10">CECT 7698</strain>
    </source>
</reference>
<dbReference type="InterPro" id="IPR000060">
    <property type="entry name" value="BCCT_transptr"/>
</dbReference>
<dbReference type="EMBL" id="JBHRUG010000019">
    <property type="protein sequence ID" value="MFC3283989.1"/>
    <property type="molecule type" value="Genomic_DNA"/>
</dbReference>
<dbReference type="RefSeq" id="WP_386773517.1">
    <property type="nucleotide sequence ID" value="NZ_JBHRUG010000019.1"/>
</dbReference>
<keyword evidence="3" id="KW-0813">Transport</keyword>
<evidence type="ECO:0000256" key="4">
    <source>
        <dbReference type="ARBA" id="ARBA00022475"/>
    </source>
</evidence>
<keyword evidence="10" id="KW-1185">Reference proteome</keyword>
<feature type="transmembrane region" description="Helical" evidence="8">
    <location>
        <begin position="35"/>
        <end position="59"/>
    </location>
</feature>
<accession>A0ABV7LNA5</accession>
<evidence type="ECO:0000256" key="6">
    <source>
        <dbReference type="ARBA" id="ARBA00022989"/>
    </source>
</evidence>
<proteinExistence type="inferred from homology"/>
<dbReference type="Pfam" id="PF02028">
    <property type="entry name" value="BCCT"/>
    <property type="match status" value="1"/>
</dbReference>
<protein>
    <submittedName>
        <fullName evidence="9">BCCT family transporter</fullName>
    </submittedName>
</protein>
<name>A0ABV7LNA5_9GAMM</name>
<evidence type="ECO:0000256" key="2">
    <source>
        <dbReference type="ARBA" id="ARBA00005658"/>
    </source>
</evidence>
<dbReference type="Proteomes" id="UP001595579">
    <property type="component" value="Unassembled WGS sequence"/>
</dbReference>
<comment type="caution">
    <text evidence="9">The sequence shown here is derived from an EMBL/GenBank/DDBJ whole genome shotgun (WGS) entry which is preliminary data.</text>
</comment>
<dbReference type="PANTHER" id="PTHR30047:SF7">
    <property type="entry name" value="HIGH-AFFINITY CHOLINE TRANSPORT PROTEIN"/>
    <property type="match status" value="1"/>
</dbReference>
<evidence type="ECO:0000256" key="3">
    <source>
        <dbReference type="ARBA" id="ARBA00022448"/>
    </source>
</evidence>
<comment type="subcellular location">
    <subcellularLocation>
        <location evidence="1">Cell membrane</location>
        <topology evidence="1">Multi-pass membrane protein</topology>
    </subcellularLocation>
</comment>
<dbReference type="PANTHER" id="PTHR30047">
    <property type="entry name" value="HIGH-AFFINITY CHOLINE TRANSPORT PROTEIN-RELATED"/>
    <property type="match status" value="1"/>
</dbReference>
<gene>
    <name evidence="9" type="ORF">ACFOEV_10255</name>
</gene>
<comment type="similarity">
    <text evidence="2">Belongs to the BCCT transporter (TC 2.A.15) family.</text>
</comment>
<feature type="transmembrane region" description="Helical" evidence="8">
    <location>
        <begin position="71"/>
        <end position="90"/>
    </location>
</feature>
<sequence>MADNNNSGSGLQHIDHDSLIERQGLFQGMHKGMTICSALIIVVFVAFSALNTSLAGIVFGGARSWIENTFSWYYILTLVFLIGVCFALMVSPFGKVRLPGPGPPSAE</sequence>
<evidence type="ECO:0000256" key="5">
    <source>
        <dbReference type="ARBA" id="ARBA00022692"/>
    </source>
</evidence>